<reference evidence="2 3" key="1">
    <citation type="submission" date="2020-01" db="EMBL/GenBank/DDBJ databases">
        <title>Spongiivirga citrea KCTC 32990T.</title>
        <authorList>
            <person name="Wang G."/>
        </authorList>
    </citation>
    <scope>NUCLEOTIDE SEQUENCE [LARGE SCALE GENOMIC DNA]</scope>
    <source>
        <strain evidence="2 3">KCTC 32990</strain>
    </source>
</reference>
<sequence>MAFVAEVSPERIVQKQLDTYNNRDIDGFMSTFFEDIRLYSFPDSLTTEGAEATRKRYQEFFEKTPNLHSEIKNRIVIGNVVIDEEFITANDRRYSIVAIYEVENGKIIRARFIRPKEENVDPAPVLQQNEAYNKQDLIKFLNAYDENVILYNYPNLKTSTGKNTLSNLYGNIFKNVKGIKVKIDKRIIIGDIIIDEEHHDFNGGNYSAVSVYKIKNGKIISVTNIQE</sequence>
<evidence type="ECO:0000259" key="1">
    <source>
        <dbReference type="Pfam" id="PF12680"/>
    </source>
</evidence>
<dbReference type="InterPro" id="IPR032710">
    <property type="entry name" value="NTF2-like_dom_sf"/>
</dbReference>
<dbReference type="InterPro" id="IPR037401">
    <property type="entry name" value="SnoaL-like"/>
</dbReference>
<name>A0A6M0CKV3_9FLAO</name>
<dbReference type="Proteomes" id="UP000474296">
    <property type="component" value="Unassembled WGS sequence"/>
</dbReference>
<feature type="domain" description="SnoaL-like" evidence="1">
    <location>
        <begin position="13"/>
        <end position="109"/>
    </location>
</feature>
<gene>
    <name evidence="2" type="ORF">GWK10_14930</name>
</gene>
<dbReference type="Pfam" id="PF12680">
    <property type="entry name" value="SnoaL_2"/>
    <property type="match status" value="1"/>
</dbReference>
<dbReference type="Gene3D" id="3.10.450.50">
    <property type="match status" value="2"/>
</dbReference>
<proteinExistence type="predicted"/>
<keyword evidence="3" id="KW-1185">Reference proteome</keyword>
<protein>
    <recommendedName>
        <fullName evidence="1">SnoaL-like domain-containing protein</fullName>
    </recommendedName>
</protein>
<dbReference type="SUPFAM" id="SSF54427">
    <property type="entry name" value="NTF2-like"/>
    <property type="match status" value="2"/>
</dbReference>
<accession>A0A6M0CKV3</accession>
<comment type="caution">
    <text evidence="2">The sequence shown here is derived from an EMBL/GenBank/DDBJ whole genome shotgun (WGS) entry which is preliminary data.</text>
</comment>
<evidence type="ECO:0000313" key="3">
    <source>
        <dbReference type="Proteomes" id="UP000474296"/>
    </source>
</evidence>
<dbReference type="AlphaFoldDB" id="A0A6M0CKV3"/>
<evidence type="ECO:0000313" key="2">
    <source>
        <dbReference type="EMBL" id="NER18511.1"/>
    </source>
</evidence>
<organism evidence="2 3">
    <name type="scientific">Spongiivirga citrea</name>
    <dbReference type="NCBI Taxonomy" id="1481457"/>
    <lineage>
        <taxon>Bacteria</taxon>
        <taxon>Pseudomonadati</taxon>
        <taxon>Bacteroidota</taxon>
        <taxon>Flavobacteriia</taxon>
        <taxon>Flavobacteriales</taxon>
        <taxon>Flavobacteriaceae</taxon>
        <taxon>Spongiivirga</taxon>
    </lineage>
</organism>
<dbReference type="EMBL" id="JAABOQ010000006">
    <property type="protein sequence ID" value="NER18511.1"/>
    <property type="molecule type" value="Genomic_DNA"/>
</dbReference>